<organism evidence="2 3">
    <name type="scientific">Agaribacillus aureus</name>
    <dbReference type="NCBI Taxonomy" id="3051825"/>
    <lineage>
        <taxon>Bacteria</taxon>
        <taxon>Pseudomonadati</taxon>
        <taxon>Bacteroidota</taxon>
        <taxon>Cytophagia</taxon>
        <taxon>Cytophagales</taxon>
        <taxon>Splendidivirgaceae</taxon>
        <taxon>Agaribacillus</taxon>
    </lineage>
</organism>
<name>A0ABT8L356_9BACT</name>
<protein>
    <submittedName>
        <fullName evidence="2">Nuclear transport factor 2 family protein</fullName>
    </submittedName>
</protein>
<dbReference type="Pfam" id="PF12680">
    <property type="entry name" value="SnoaL_2"/>
    <property type="match status" value="1"/>
</dbReference>
<dbReference type="InterPro" id="IPR032710">
    <property type="entry name" value="NTF2-like_dom_sf"/>
</dbReference>
<evidence type="ECO:0000313" key="2">
    <source>
        <dbReference type="EMBL" id="MDN5210906.1"/>
    </source>
</evidence>
<evidence type="ECO:0000259" key="1">
    <source>
        <dbReference type="Pfam" id="PF12680"/>
    </source>
</evidence>
<dbReference type="RefSeq" id="WP_346756246.1">
    <property type="nucleotide sequence ID" value="NZ_JAUJEB010000001.1"/>
</dbReference>
<dbReference type="SUPFAM" id="SSF54427">
    <property type="entry name" value="NTF2-like"/>
    <property type="match status" value="1"/>
</dbReference>
<dbReference type="EMBL" id="JAUJEB010000001">
    <property type="protein sequence ID" value="MDN5210906.1"/>
    <property type="molecule type" value="Genomic_DNA"/>
</dbReference>
<feature type="domain" description="SnoaL-like" evidence="1">
    <location>
        <begin position="12"/>
        <end position="106"/>
    </location>
</feature>
<evidence type="ECO:0000313" key="3">
    <source>
        <dbReference type="Proteomes" id="UP001172083"/>
    </source>
</evidence>
<gene>
    <name evidence="2" type="ORF">QQ020_02565</name>
</gene>
<dbReference type="Gene3D" id="3.10.450.50">
    <property type="match status" value="1"/>
</dbReference>
<sequence>MTTNTNQSLQVVEAFFAAINTGDMEKARSFMSDNHQYTGPMFSTDNPEDYFRELMNFGMEFAVETQDLLAYEKSVTHVSILKVLSPVQASIPCCEVFDIEGSKIVRQRFFFDTALFPKG</sequence>
<keyword evidence="3" id="KW-1185">Reference proteome</keyword>
<comment type="caution">
    <text evidence="2">The sequence shown here is derived from an EMBL/GenBank/DDBJ whole genome shotgun (WGS) entry which is preliminary data.</text>
</comment>
<accession>A0ABT8L356</accession>
<dbReference type="InterPro" id="IPR037401">
    <property type="entry name" value="SnoaL-like"/>
</dbReference>
<dbReference type="Proteomes" id="UP001172083">
    <property type="component" value="Unassembled WGS sequence"/>
</dbReference>
<reference evidence="2" key="1">
    <citation type="submission" date="2023-06" db="EMBL/GenBank/DDBJ databases">
        <title>Genomic of Agaribacillus aureum.</title>
        <authorList>
            <person name="Wang G."/>
        </authorList>
    </citation>
    <scope>NUCLEOTIDE SEQUENCE</scope>
    <source>
        <strain evidence="2">BMA12</strain>
    </source>
</reference>
<proteinExistence type="predicted"/>